<accession>A0ABS5EKD5</accession>
<dbReference type="SUPFAM" id="SSF48452">
    <property type="entry name" value="TPR-like"/>
    <property type="match status" value="1"/>
</dbReference>
<dbReference type="Proteomes" id="UP000698752">
    <property type="component" value="Unassembled WGS sequence"/>
</dbReference>
<gene>
    <name evidence="1" type="ORF">GXW78_17610</name>
</gene>
<organism evidence="1 2">
    <name type="scientific">Neoroseomonas terrae</name>
    <dbReference type="NCBI Taxonomy" id="424799"/>
    <lineage>
        <taxon>Bacteria</taxon>
        <taxon>Pseudomonadati</taxon>
        <taxon>Pseudomonadota</taxon>
        <taxon>Alphaproteobacteria</taxon>
        <taxon>Acetobacterales</taxon>
        <taxon>Acetobacteraceae</taxon>
        <taxon>Neoroseomonas</taxon>
    </lineage>
</organism>
<sequence length="298" mass="31866">GRAALDADPASIPARLSLARVLEAAGQAPAAEALLRTPPALRQPVVMRALIGLVQRQRGIEAALAVVADLPTGEAEEAAAVALLHGDLLLQARRPQEAAALYAEAGARWPATLFALREAMAREAAGESAAALRVLDRWLDAQPQDAAALSMRAQFAIAAEDWALAIRLLDVAVRVSPLDAVALNNLAWLLARDEAQPPEDRAEALAERAYYLMPNRQTADTLGWILFRRGDARRAVPLLRIAAADDDPASRLRLARALEAGREPLEALRQLEALPVAALPPRDRLIAEALRAQLGAGR</sequence>
<proteinExistence type="predicted"/>
<evidence type="ECO:0000313" key="1">
    <source>
        <dbReference type="EMBL" id="MBR0651491.1"/>
    </source>
</evidence>
<protein>
    <submittedName>
        <fullName evidence="1">Tetratricopeptide repeat protein</fullName>
    </submittedName>
</protein>
<dbReference type="EMBL" id="JAAEDI010000019">
    <property type="protein sequence ID" value="MBR0651491.1"/>
    <property type="molecule type" value="Genomic_DNA"/>
</dbReference>
<feature type="non-terminal residue" evidence="1">
    <location>
        <position position="1"/>
    </location>
</feature>
<name>A0ABS5EKD5_9PROT</name>
<dbReference type="InterPro" id="IPR011990">
    <property type="entry name" value="TPR-like_helical_dom_sf"/>
</dbReference>
<evidence type="ECO:0000313" key="2">
    <source>
        <dbReference type="Proteomes" id="UP000698752"/>
    </source>
</evidence>
<keyword evidence="2" id="KW-1185">Reference proteome</keyword>
<reference evidence="2" key="1">
    <citation type="journal article" date="2021" name="Syst. Appl. Microbiol.">
        <title>Roseomonas hellenica sp. nov., isolated from roots of wild-growing Alkanna tinctoria.</title>
        <authorList>
            <person name="Rat A."/>
            <person name="Naranjo H.D."/>
            <person name="Lebbe L."/>
            <person name="Cnockaert M."/>
            <person name="Krigas N."/>
            <person name="Grigoriadou K."/>
            <person name="Maloupa E."/>
            <person name="Willems A."/>
        </authorList>
    </citation>
    <scope>NUCLEOTIDE SEQUENCE [LARGE SCALE GENOMIC DNA]</scope>
    <source>
        <strain evidence="2">LMG 31159</strain>
    </source>
</reference>
<dbReference type="Gene3D" id="1.25.40.10">
    <property type="entry name" value="Tetratricopeptide repeat domain"/>
    <property type="match status" value="1"/>
</dbReference>
<comment type="caution">
    <text evidence="1">The sequence shown here is derived from an EMBL/GenBank/DDBJ whole genome shotgun (WGS) entry which is preliminary data.</text>
</comment>